<dbReference type="Proteomes" id="UP000240912">
    <property type="component" value="Unassembled WGS sequence"/>
</dbReference>
<comment type="subcellular location">
    <subcellularLocation>
        <location evidence="1">Cell membrane</location>
    </subcellularLocation>
</comment>
<dbReference type="GO" id="GO:0016757">
    <property type="term" value="F:glycosyltransferase activity"/>
    <property type="evidence" value="ECO:0007669"/>
    <property type="project" value="UniProtKB-KW"/>
</dbReference>
<dbReference type="CDD" id="cd00761">
    <property type="entry name" value="Glyco_tranf_GTA_type"/>
    <property type="match status" value="1"/>
</dbReference>
<reference evidence="8 9" key="1">
    <citation type="submission" date="2018-03" db="EMBL/GenBank/DDBJ databases">
        <authorList>
            <person name="Keele B.F."/>
        </authorList>
    </citation>
    <scope>NUCLEOTIDE SEQUENCE [LARGE SCALE GENOMIC DNA]</scope>
    <source>
        <strain evidence="8 9">YL28-9</strain>
    </source>
</reference>
<dbReference type="InterPro" id="IPR029044">
    <property type="entry name" value="Nucleotide-diphossugar_trans"/>
</dbReference>
<evidence type="ECO:0000256" key="1">
    <source>
        <dbReference type="ARBA" id="ARBA00004236"/>
    </source>
</evidence>
<dbReference type="GO" id="GO:0005886">
    <property type="term" value="C:plasma membrane"/>
    <property type="evidence" value="ECO:0007669"/>
    <property type="project" value="UniProtKB-SubCell"/>
</dbReference>
<organism evidence="8 9">
    <name type="scientific">Pedobacter yulinensis</name>
    <dbReference type="NCBI Taxonomy" id="2126353"/>
    <lineage>
        <taxon>Bacteria</taxon>
        <taxon>Pseudomonadati</taxon>
        <taxon>Bacteroidota</taxon>
        <taxon>Sphingobacteriia</taxon>
        <taxon>Sphingobacteriales</taxon>
        <taxon>Sphingobacteriaceae</taxon>
        <taxon>Pedobacter</taxon>
    </lineage>
</organism>
<evidence type="ECO:0000313" key="8">
    <source>
        <dbReference type="EMBL" id="PST84588.1"/>
    </source>
</evidence>
<keyword evidence="2" id="KW-1003">Cell membrane</keyword>
<dbReference type="Pfam" id="PF00535">
    <property type="entry name" value="Glycos_transf_2"/>
    <property type="match status" value="1"/>
</dbReference>
<feature type="domain" description="Glycosyltransferase 2-like" evidence="7">
    <location>
        <begin position="41"/>
        <end position="165"/>
    </location>
</feature>
<dbReference type="SUPFAM" id="SSF53448">
    <property type="entry name" value="Nucleotide-diphospho-sugar transferases"/>
    <property type="match status" value="1"/>
</dbReference>
<dbReference type="InterPro" id="IPR001173">
    <property type="entry name" value="Glyco_trans_2-like"/>
</dbReference>
<evidence type="ECO:0000313" key="9">
    <source>
        <dbReference type="Proteomes" id="UP000240912"/>
    </source>
</evidence>
<sequence>MIPFLYAVLIFLVLRFSVTVFNFVSNPKLGRYGRHYDDRVSILIPARNEAARIGLLLQSILDQDYTNYEVIILDDDSTDDTYAVCERFASADSRFRVVRGQPLPADWLGKNFACHQLAALATGTSLLFLDADDEVAPGLINNLLFRLKTYKLALVSLFTNQVMYTFGEYCTVPLMHFLLLNLLPLRLVRLSRNPAFAAASGQCMFFDAAVYLKENWHASVKGKVVEDIEIMKLVKTTGYQAEALLANGFVRCRMYDGFSAAAAGFSKNLLAGFGNNIFILLLYLALVIVGPVLMVVEFDIGLLILPAVLIAFSRMMIAYLSGQKVLYNLLLHPLQMCAFLFIAVLSIKKHLFKTSTWKGRTIRSI</sequence>
<evidence type="ECO:0000256" key="4">
    <source>
        <dbReference type="ARBA" id="ARBA00022679"/>
    </source>
</evidence>
<evidence type="ECO:0000256" key="5">
    <source>
        <dbReference type="ARBA" id="ARBA00023136"/>
    </source>
</evidence>
<evidence type="ECO:0000256" key="3">
    <source>
        <dbReference type="ARBA" id="ARBA00022676"/>
    </source>
</evidence>
<dbReference type="PANTHER" id="PTHR43646:SF2">
    <property type="entry name" value="GLYCOSYLTRANSFERASE 2-LIKE DOMAIN-CONTAINING PROTEIN"/>
    <property type="match status" value="1"/>
</dbReference>
<keyword evidence="3" id="KW-0328">Glycosyltransferase</keyword>
<keyword evidence="9" id="KW-1185">Reference proteome</keyword>
<proteinExistence type="predicted"/>
<dbReference type="OrthoDB" id="9800276at2"/>
<dbReference type="RefSeq" id="WP_107212503.1">
    <property type="nucleotide sequence ID" value="NZ_KZ686268.1"/>
</dbReference>
<feature type="transmembrane region" description="Helical" evidence="6">
    <location>
        <begin position="329"/>
        <end position="347"/>
    </location>
</feature>
<feature type="transmembrane region" description="Helical" evidence="6">
    <location>
        <begin position="302"/>
        <end position="322"/>
    </location>
</feature>
<dbReference type="AlphaFoldDB" id="A0A2T3HQ65"/>
<keyword evidence="5 6" id="KW-0472">Membrane</keyword>
<feature type="transmembrane region" description="Helical" evidence="6">
    <location>
        <begin position="6"/>
        <end position="24"/>
    </location>
</feature>
<feature type="transmembrane region" description="Helical" evidence="6">
    <location>
        <begin position="277"/>
        <end position="296"/>
    </location>
</feature>
<dbReference type="PANTHER" id="PTHR43646">
    <property type="entry name" value="GLYCOSYLTRANSFERASE"/>
    <property type="match status" value="1"/>
</dbReference>
<gene>
    <name evidence="8" type="ORF">C7T94_00155</name>
</gene>
<keyword evidence="6" id="KW-0812">Transmembrane</keyword>
<keyword evidence="6" id="KW-1133">Transmembrane helix</keyword>
<comment type="caution">
    <text evidence="8">The sequence shown here is derived from an EMBL/GenBank/DDBJ whole genome shotgun (WGS) entry which is preliminary data.</text>
</comment>
<protein>
    <submittedName>
        <fullName evidence="8">Glycosyl transferase family 2</fullName>
    </submittedName>
</protein>
<evidence type="ECO:0000256" key="2">
    <source>
        <dbReference type="ARBA" id="ARBA00022475"/>
    </source>
</evidence>
<evidence type="ECO:0000259" key="7">
    <source>
        <dbReference type="Pfam" id="PF00535"/>
    </source>
</evidence>
<accession>A0A2T3HQ65</accession>
<evidence type="ECO:0000256" key="6">
    <source>
        <dbReference type="SAM" id="Phobius"/>
    </source>
</evidence>
<dbReference type="EMBL" id="PYLS01000001">
    <property type="protein sequence ID" value="PST84588.1"/>
    <property type="molecule type" value="Genomic_DNA"/>
</dbReference>
<name>A0A2T3HQ65_9SPHI</name>
<dbReference type="Gene3D" id="3.90.550.10">
    <property type="entry name" value="Spore Coat Polysaccharide Biosynthesis Protein SpsA, Chain A"/>
    <property type="match status" value="1"/>
</dbReference>
<keyword evidence="4 8" id="KW-0808">Transferase</keyword>